<gene>
    <name evidence="1" type="ordered locus">Hsero_4624</name>
</gene>
<dbReference type="KEGG" id="hse:Hsero_4624"/>
<evidence type="ECO:0000313" key="2">
    <source>
        <dbReference type="Proteomes" id="UP000000329"/>
    </source>
</evidence>
<reference evidence="1 2" key="1">
    <citation type="submission" date="2010-04" db="EMBL/GenBank/DDBJ databases">
        <title>The genome of Herbaspirillum seropedicae SmR1, an endophytic, nitrogen-fixing, plant-growth promoting beta-Proteobacteria.</title>
        <authorList>
            <person name="Pedrosa F.O."/>
            <person name="Monteiro R.A."/>
            <person name="Wassem R."/>
            <person name="Cruz L.M."/>
            <person name="Ayub R.A."/>
            <person name="Colauto N.B."/>
            <person name="Fernandez M.A."/>
            <person name="Fungaro M.H.P."/>
            <person name="Grisard E.C."/>
            <person name="Hungria M."/>
            <person name="Madeira H.M.F."/>
            <person name="Nodari R.O."/>
            <person name="Osaku C.A."/>
            <person name="Petzl-Erler M.L."/>
            <person name="Terenzi H."/>
            <person name="Vieira L.G.E."/>
            <person name="Almeida M.I.M."/>
            <person name="Alves L.R."/>
            <person name="Arantes O.M.N."/>
            <person name="Balsanelli E."/>
            <person name="Barcellos F.G."/>
            <person name="Baura V.A."/>
            <person name="Binde D.R."/>
            <person name="Campo R.J."/>
            <person name="Chubatsu L.S."/>
            <person name="Chueire L.M.O."/>
            <person name="Ciferri R.R."/>
            <person name="Correa L.C."/>
            <person name="da Conceicao Silva J.L."/>
            <person name="Dabul A.N.G."/>
            <person name="Dambros B.P."/>
            <person name="Faoro H."/>
            <person name="Favetti A."/>
            <person name="Friedermann G."/>
            <person name="Furlaneto M.C."/>
            <person name="Gasques L.S."/>
            <person name="Gimenes C.C.T."/>
            <person name="Gioppo N.M.R."/>
            <person name="Glienke-Blanco C."/>
            <person name="Godoy L.P."/>
            <person name="Guerra M.P."/>
            <person name="Karp S."/>
            <person name="Kava-Cordeiro V."/>
            <person name="Margarido V.P."/>
            <person name="Mathioni S.M."/>
            <person name="Menck-Soares M.A."/>
            <person name="Murace N.K."/>
            <person name="Nicolas M.F."/>
            <person name="Oliveira C.E.C."/>
            <person name="Pagnan N.A.B."/>
            <person name="Pamphile J.A."/>
            <person name="Patussi E.V."/>
            <person name="Pereira L.F.P."/>
            <person name="Pereira-Ferrari L."/>
            <person name="Pinto F.G.S."/>
            <person name="Precoma C."/>
            <person name="Prioli A.J."/>
            <person name="Prioli S.M.A.P."/>
            <person name="Raittz R.T."/>
            <person name="Ramos H.J.O."/>
            <person name="Ribeiro E.M.S.F."/>
            <person name="Rigo L.U."/>
            <person name="Rocha C.L.M.S.C."/>
            <person name="Rocha S.N."/>
            <person name="Santos K."/>
            <person name="Satori D."/>
            <person name="Silva A.G."/>
            <person name="Simao R.C.G."/>
            <person name="Soares M.A.M."/>
            <person name="Souza E.M."/>
            <person name="Steffens M.B.R."/>
            <person name="Steindel M."/>
            <person name="Tadra-Sfeir M.Z."/>
            <person name="Takahashi E.K."/>
            <person name="Torres R.A."/>
            <person name="Valle J.S."/>
            <person name="Vernal J.I."/>
            <person name="Vilas-Boas L.A."/>
            <person name="Watanabe M.A.E."/>
            <person name="Weiss V.A."/>
            <person name="Yates M.A."/>
            <person name="Souza E.M."/>
        </authorList>
    </citation>
    <scope>NUCLEOTIDE SEQUENCE [LARGE SCALE GENOMIC DNA]</scope>
    <source>
        <strain evidence="1 2">SmR1</strain>
    </source>
</reference>
<dbReference type="HOGENOM" id="CLU_1407082_0_0_4"/>
<organism evidence="1 2">
    <name type="scientific">Herbaspirillum seropedicae (strain SmR1)</name>
    <dbReference type="NCBI Taxonomy" id="757424"/>
    <lineage>
        <taxon>Bacteria</taxon>
        <taxon>Pseudomonadati</taxon>
        <taxon>Pseudomonadota</taxon>
        <taxon>Betaproteobacteria</taxon>
        <taxon>Burkholderiales</taxon>
        <taxon>Oxalobacteraceae</taxon>
        <taxon>Herbaspirillum</taxon>
    </lineage>
</organism>
<name>D8IXW8_HERSS</name>
<evidence type="ECO:0000313" key="1">
    <source>
        <dbReference type="EMBL" id="ADJ66090.1"/>
    </source>
</evidence>
<dbReference type="Proteomes" id="UP000000329">
    <property type="component" value="Chromosome"/>
</dbReference>
<proteinExistence type="predicted"/>
<keyword evidence="2" id="KW-1185">Reference proteome</keyword>
<dbReference type="AlphaFoldDB" id="D8IXW8"/>
<protein>
    <submittedName>
        <fullName evidence="1">Uncharacterized protein</fullName>
    </submittedName>
</protein>
<dbReference type="EMBL" id="CP002039">
    <property type="protein sequence ID" value="ADJ66090.1"/>
    <property type="molecule type" value="Genomic_DNA"/>
</dbReference>
<sequence length="193" mass="21223">MSRSGQSFVLQQRLAQGIGNDRQYLAGGHQQRAGGGRHETHRFAHADGGRTADVSAHGHRCAHALPELFQHIDRALGRGFHALDHVAPAFGDEVGGHDHRHRHRYRGGVAVARLGVRRGSQQGGHQDAGEGQAMQQRAFHDELLVVGFLLDCRHPGEAARRNVAMGASAVEGVIEKRNSCFIRYRNTIPDHHR</sequence>
<accession>D8IXW8</accession>
<dbReference type="STRING" id="757424.Hsero_4624"/>